<name>A0A7S8C4X3_9HYPH</name>
<sequence>MTVITVERALAEGATAGRLFACANWNIRAAGRMKSRAAKARHMDNARALRAVAKDMQSTEVH</sequence>
<dbReference type="EMBL" id="CP058214">
    <property type="protein sequence ID" value="QPC43475.1"/>
    <property type="molecule type" value="Genomic_DNA"/>
</dbReference>
<keyword evidence="2" id="KW-1185">Reference proteome</keyword>
<organism evidence="1 2">
    <name type="scientific">Kaustia mangrovi</name>
    <dbReference type="NCBI Taxonomy" id="2593653"/>
    <lineage>
        <taxon>Bacteria</taxon>
        <taxon>Pseudomonadati</taxon>
        <taxon>Pseudomonadota</taxon>
        <taxon>Alphaproteobacteria</taxon>
        <taxon>Hyphomicrobiales</taxon>
        <taxon>Parvibaculaceae</taxon>
        <taxon>Kaustia</taxon>
    </lineage>
</organism>
<evidence type="ECO:0000313" key="1">
    <source>
        <dbReference type="EMBL" id="QPC43475.1"/>
    </source>
</evidence>
<evidence type="ECO:0000313" key="2">
    <source>
        <dbReference type="Proteomes" id="UP000593594"/>
    </source>
</evidence>
<protein>
    <submittedName>
        <fullName evidence="1">Uncharacterized protein</fullName>
    </submittedName>
</protein>
<dbReference type="Proteomes" id="UP000593594">
    <property type="component" value="Chromosome"/>
</dbReference>
<reference evidence="1 2" key="1">
    <citation type="submission" date="2020-06" db="EMBL/GenBank/DDBJ databases">
        <title>Genome sequence of 2 isolates from Red Sea Mangroves.</title>
        <authorList>
            <person name="Sefrji F."/>
            <person name="Michoud G."/>
            <person name="Merlino G."/>
            <person name="Daffonchio D."/>
        </authorList>
    </citation>
    <scope>NUCLEOTIDE SEQUENCE [LARGE SCALE GENOMIC DNA]</scope>
    <source>
        <strain evidence="1 2">R1DC25</strain>
    </source>
</reference>
<gene>
    <name evidence="1" type="ORF">HW532_12690</name>
</gene>
<accession>A0A7S8C4X3</accession>
<dbReference type="AlphaFoldDB" id="A0A7S8C4X3"/>
<proteinExistence type="predicted"/>
<dbReference type="RefSeq" id="WP_213160839.1">
    <property type="nucleotide sequence ID" value="NZ_CP058214.1"/>
</dbReference>
<dbReference type="KEGG" id="kmn:HW532_12690"/>